<accession>A0A2N3HSP4</accession>
<dbReference type="AlphaFoldDB" id="A0A2N3HSP4"/>
<comment type="caution">
    <text evidence="1">The sequence shown here is derived from an EMBL/GenBank/DDBJ whole genome shotgun (WGS) entry which is preliminary data.</text>
</comment>
<protein>
    <submittedName>
        <fullName evidence="1">Uncharacterized protein</fullName>
    </submittedName>
</protein>
<name>A0A2N3HSP4_9BACT</name>
<reference evidence="1 2" key="1">
    <citation type="journal article" date="2017" name="Front. Microbiol.">
        <title>Labilibaculum manganireducens gen. nov., sp. nov. and Labilibaculum filiforme sp. nov., Novel Bacteroidetes Isolated from Subsurface Sediments of the Baltic Sea.</title>
        <authorList>
            <person name="Vandieken V."/>
            <person name="Marshall I.P."/>
            <person name="Niemann H."/>
            <person name="Engelen B."/>
            <person name="Cypionka H."/>
        </authorList>
    </citation>
    <scope>NUCLEOTIDE SEQUENCE [LARGE SCALE GENOMIC DNA]</scope>
    <source>
        <strain evidence="1 2">59.10-2M</strain>
    </source>
</reference>
<keyword evidence="2" id="KW-1185">Reference proteome</keyword>
<proteinExistence type="predicted"/>
<gene>
    <name evidence="1" type="ORF">BZG01_19965</name>
</gene>
<evidence type="ECO:0000313" key="1">
    <source>
        <dbReference type="EMBL" id="PKQ61072.1"/>
    </source>
</evidence>
<evidence type="ECO:0000313" key="2">
    <source>
        <dbReference type="Proteomes" id="UP000233618"/>
    </source>
</evidence>
<dbReference type="RefSeq" id="WP_101311618.1">
    <property type="nucleotide sequence ID" value="NZ_MVDE01000050.1"/>
</dbReference>
<organism evidence="1 2">
    <name type="scientific">Labilibaculum manganireducens</name>
    <dbReference type="NCBI Taxonomy" id="1940525"/>
    <lineage>
        <taxon>Bacteria</taxon>
        <taxon>Pseudomonadati</taxon>
        <taxon>Bacteroidota</taxon>
        <taxon>Bacteroidia</taxon>
        <taxon>Marinilabiliales</taxon>
        <taxon>Marinifilaceae</taxon>
        <taxon>Labilibaculum</taxon>
    </lineage>
</organism>
<dbReference type="Pfam" id="PF19775">
    <property type="entry name" value="DUF6261"/>
    <property type="match status" value="1"/>
</dbReference>
<dbReference type="EMBL" id="MVDE01000050">
    <property type="protein sequence ID" value="PKQ61072.1"/>
    <property type="molecule type" value="Genomic_DNA"/>
</dbReference>
<dbReference type="Proteomes" id="UP000233618">
    <property type="component" value="Unassembled WGS sequence"/>
</dbReference>
<dbReference type="InterPro" id="IPR046228">
    <property type="entry name" value="DUF6261"/>
</dbReference>
<sequence>MNQKIFHYCNTSEISTLATNLLIAFSKGDWSADMALSSILANLGTENVIFTKSIRFSKSGTQPKILHEKDEIADQLFICTKQFIWANTYAPEKDIAEKAQRIWSIFDSNNLNLHRQSYESQMALTKSLIENINHPDVRPSLEMLAGVPRRFDAFTAASEDFRSTFVEFQQSVADLEKVTPASTQKNVIRKIINDQLTAYLDSVAVALPEKYAAINGVIAQHIESINTKARARKTRNTAEEPELNITE</sequence>